<keyword evidence="4" id="KW-1185">Reference proteome</keyword>
<name>A0A4R2EVF6_9BACT</name>
<evidence type="ECO:0000256" key="1">
    <source>
        <dbReference type="SAM" id="Phobius"/>
    </source>
</evidence>
<keyword evidence="1" id="KW-1133">Transmembrane helix</keyword>
<feature type="transmembrane region" description="Helical" evidence="1">
    <location>
        <begin position="88"/>
        <end position="110"/>
    </location>
</feature>
<dbReference type="RefSeq" id="WP_131837787.1">
    <property type="nucleotide sequence ID" value="NZ_SLWB01000001.1"/>
</dbReference>
<gene>
    <name evidence="3" type="ORF">CLV25_101220</name>
</gene>
<evidence type="ECO:0000313" key="3">
    <source>
        <dbReference type="EMBL" id="TCN73002.1"/>
    </source>
</evidence>
<dbReference type="PANTHER" id="PTHR30273:SF2">
    <property type="entry name" value="PROTEIN FECR"/>
    <property type="match status" value="1"/>
</dbReference>
<keyword evidence="1" id="KW-0812">Transmembrane</keyword>
<organism evidence="3 4">
    <name type="scientific">Acetobacteroides hydrogenigenes</name>
    <dbReference type="NCBI Taxonomy" id="979970"/>
    <lineage>
        <taxon>Bacteria</taxon>
        <taxon>Pseudomonadati</taxon>
        <taxon>Bacteroidota</taxon>
        <taxon>Bacteroidia</taxon>
        <taxon>Bacteroidales</taxon>
        <taxon>Rikenellaceae</taxon>
        <taxon>Acetobacteroides</taxon>
    </lineage>
</organism>
<dbReference type="Pfam" id="PF04773">
    <property type="entry name" value="FecR"/>
    <property type="match status" value="1"/>
</dbReference>
<dbReference type="GO" id="GO:0016989">
    <property type="term" value="F:sigma factor antagonist activity"/>
    <property type="evidence" value="ECO:0007669"/>
    <property type="project" value="TreeGrafter"/>
</dbReference>
<dbReference type="AlphaFoldDB" id="A0A4R2EVF6"/>
<dbReference type="Proteomes" id="UP000294830">
    <property type="component" value="Unassembled WGS sequence"/>
</dbReference>
<sequence>MKAPDKLIAKQFLGKLTEIEKKELQQWLSESEENASIVEQAQKVWDELGFADSEFTEDKQVAWEMMVSSIKPITTSEKRSLSKLIGQTLLIIVLLFIVMGIGIALLTGTINTTITAKQRSERVSLPDGTIAYLDSGTTIKYSKLYGSRNRTVNLKGEAIFEAISAQRLPLTIRTKNSKITIDNGIADVLTKDESIREAIALRGNLNLKTISKTISVREGSMISVDSLDTPMIIPANMNLIAWRTGQLVADGTPLGKLIRPIEKLTRKKVHFSSTVDYSIPLTFTVKPATERSITDTLAKHLKLQVKLEEQTIVFY</sequence>
<dbReference type="OrthoDB" id="676789at2"/>
<protein>
    <submittedName>
        <fullName evidence="3">Ferric-dicitrate binding protein FerR (Iron transport regulator)</fullName>
    </submittedName>
</protein>
<comment type="caution">
    <text evidence="3">The sequence shown here is derived from an EMBL/GenBank/DDBJ whole genome shotgun (WGS) entry which is preliminary data.</text>
</comment>
<dbReference type="InterPro" id="IPR012373">
    <property type="entry name" value="Ferrdict_sens_TM"/>
</dbReference>
<dbReference type="Gene3D" id="2.60.120.1440">
    <property type="match status" value="1"/>
</dbReference>
<accession>A0A4R2EVF6</accession>
<dbReference type="PANTHER" id="PTHR30273">
    <property type="entry name" value="PERIPLASMIC SIGNAL SENSOR AND SIGMA FACTOR ACTIVATOR FECR-RELATED"/>
    <property type="match status" value="1"/>
</dbReference>
<evidence type="ECO:0000259" key="2">
    <source>
        <dbReference type="Pfam" id="PF04773"/>
    </source>
</evidence>
<dbReference type="EMBL" id="SLWB01000001">
    <property type="protein sequence ID" value="TCN73002.1"/>
    <property type="molecule type" value="Genomic_DNA"/>
</dbReference>
<reference evidence="3 4" key="1">
    <citation type="submission" date="2019-03" db="EMBL/GenBank/DDBJ databases">
        <title>Genomic Encyclopedia of Archaeal and Bacterial Type Strains, Phase II (KMG-II): from individual species to whole genera.</title>
        <authorList>
            <person name="Goeker M."/>
        </authorList>
    </citation>
    <scope>NUCLEOTIDE SEQUENCE [LARGE SCALE GENOMIC DNA]</scope>
    <source>
        <strain evidence="3 4">RL-C</strain>
    </source>
</reference>
<keyword evidence="1" id="KW-0472">Membrane</keyword>
<feature type="domain" description="FecR protein" evidence="2">
    <location>
        <begin position="114"/>
        <end position="195"/>
    </location>
</feature>
<dbReference type="InterPro" id="IPR006860">
    <property type="entry name" value="FecR"/>
</dbReference>
<evidence type="ECO:0000313" key="4">
    <source>
        <dbReference type="Proteomes" id="UP000294830"/>
    </source>
</evidence>
<proteinExistence type="predicted"/>